<evidence type="ECO:0000313" key="2">
    <source>
        <dbReference type="EMBL" id="CDN87052.1"/>
    </source>
</evidence>
<reference evidence="3" key="2">
    <citation type="submission" date="2014-11" db="EMBL/GenBank/DDBJ databases">
        <title>Draft genome sequence of Hydrogenophaga intermedia S1.</title>
        <authorList>
            <person name="Gan H.M."/>
            <person name="Chew T.H."/>
            <person name="Stolz A."/>
        </authorList>
    </citation>
    <scope>NUCLEOTIDE SEQUENCE [LARGE SCALE GENOMIC DNA]</scope>
    <source>
        <strain evidence="3">S1</strain>
    </source>
</reference>
<feature type="domain" description="KilA-N" evidence="1">
    <location>
        <begin position="6"/>
        <end position="104"/>
    </location>
</feature>
<proteinExistence type="predicted"/>
<dbReference type="RefSeq" id="WP_051755967.1">
    <property type="nucleotide sequence ID" value="NZ_CCAE010000008.1"/>
</dbReference>
<evidence type="ECO:0000313" key="3">
    <source>
        <dbReference type="Proteomes" id="UP000028878"/>
    </source>
</evidence>
<dbReference type="AlphaFoldDB" id="A0A1L1PAL7"/>
<keyword evidence="3" id="KW-1185">Reference proteome</keyword>
<name>A0A1L1PAL7_HYDIT</name>
<protein>
    <submittedName>
        <fullName evidence="2">KilA-N domain protein</fullName>
    </submittedName>
</protein>
<dbReference type="InterPro" id="IPR017880">
    <property type="entry name" value="KilA_N"/>
</dbReference>
<gene>
    <name evidence="2" type="ORF">BN948_01471</name>
</gene>
<sequence length="270" mass="30298">MNSSTALITRDYNGVAFQFRADGWFNMTKAAQHFGKDVRKFFANQETQEYLLALAANAPKSAQFIEARRGNGGGTWGHPKVAVPFSRWLDVRFSVWCDAMIEDIIKGAAELVITRPAESAVVKLPEVQTPLIPKTFREALLLAAEQEAKIEAQQKAIEEMKPVARAGELMCADEEGLHNFIRSLPGIHMARYRADLESLGYLYRPHALAAYRAYRGKNELREGWVTGKRDFVVTTVGKLKLIHHYLNGDFTMVAGMRPCKATAREVQARL</sequence>
<dbReference type="PROSITE" id="PS51301">
    <property type="entry name" value="KILA_N"/>
    <property type="match status" value="1"/>
</dbReference>
<dbReference type="SMART" id="SM01252">
    <property type="entry name" value="KilA-N"/>
    <property type="match status" value="1"/>
</dbReference>
<dbReference type="InterPro" id="IPR018004">
    <property type="entry name" value="KilA/APSES_HTH"/>
</dbReference>
<reference evidence="3" key="1">
    <citation type="submission" date="2014-02" db="EMBL/GenBank/DDBJ databases">
        <authorList>
            <person name="Gan H."/>
        </authorList>
    </citation>
    <scope>NUCLEOTIDE SEQUENCE [LARGE SCALE GENOMIC DNA]</scope>
    <source>
        <strain evidence="3">S1</strain>
    </source>
</reference>
<dbReference type="Pfam" id="PF04383">
    <property type="entry name" value="KilA-N"/>
    <property type="match status" value="1"/>
</dbReference>
<dbReference type="EMBL" id="CCAE010000008">
    <property type="protein sequence ID" value="CDN87052.1"/>
    <property type="molecule type" value="Genomic_DNA"/>
</dbReference>
<accession>A0A1L1PAL7</accession>
<evidence type="ECO:0000259" key="1">
    <source>
        <dbReference type="PROSITE" id="PS51301"/>
    </source>
</evidence>
<organism evidence="2 3">
    <name type="scientific">Hydrogenophaga intermedia</name>
    <dbReference type="NCBI Taxonomy" id="65786"/>
    <lineage>
        <taxon>Bacteria</taxon>
        <taxon>Pseudomonadati</taxon>
        <taxon>Pseudomonadota</taxon>
        <taxon>Betaproteobacteria</taxon>
        <taxon>Burkholderiales</taxon>
        <taxon>Comamonadaceae</taxon>
        <taxon>Hydrogenophaga</taxon>
    </lineage>
</organism>
<dbReference type="Proteomes" id="UP000028878">
    <property type="component" value="Unassembled WGS sequence"/>
</dbReference>